<dbReference type="InterPro" id="IPR050706">
    <property type="entry name" value="Cyclic-di-GMP_PDE-like"/>
</dbReference>
<dbReference type="Gene3D" id="3.20.20.450">
    <property type="entry name" value="EAL domain"/>
    <property type="match status" value="1"/>
</dbReference>
<dbReference type="eggNOG" id="COG2200">
    <property type="taxonomic scope" value="Bacteria"/>
</dbReference>
<dbReference type="SUPFAM" id="SSF141868">
    <property type="entry name" value="EAL domain-like"/>
    <property type="match status" value="1"/>
</dbReference>
<dbReference type="AlphaFoldDB" id="A6W6Q5"/>
<dbReference type="PANTHER" id="PTHR33121:SF76">
    <property type="entry name" value="SIGNALING PROTEIN"/>
    <property type="match status" value="1"/>
</dbReference>
<dbReference type="GO" id="GO:0071111">
    <property type="term" value="F:cyclic-guanylate-specific phosphodiesterase activity"/>
    <property type="evidence" value="ECO:0007669"/>
    <property type="project" value="InterPro"/>
</dbReference>
<reference evidence="5" key="1">
    <citation type="journal article" date="2008" name="PLoS ONE">
        <title>Survival in nuclear waste, extreme resistance, and potential applications gleaned from the genome sequence of Kineococcus radiotolerans SRS30216.</title>
        <authorList>
            <person name="Bagwell C.E."/>
            <person name="Bhat S."/>
            <person name="Hawkins G.M."/>
            <person name="Smith B.W."/>
            <person name="Biswas T."/>
            <person name="Hoover T.R."/>
            <person name="Saunders E."/>
            <person name="Han C.S."/>
            <person name="Tsodikov O.V."/>
            <person name="Shimkets L.J."/>
        </authorList>
    </citation>
    <scope>NUCLEOTIDE SEQUENCE [LARGE SCALE GENOMIC DNA]</scope>
    <source>
        <strain evidence="5">ATCC BAA-149 / DSM 14245 / SRS30216</strain>
    </source>
</reference>
<dbReference type="InterPro" id="IPR029787">
    <property type="entry name" value="Nucleotide_cyclase"/>
</dbReference>
<evidence type="ECO:0000313" key="4">
    <source>
        <dbReference type="EMBL" id="ABS02494.1"/>
    </source>
</evidence>
<name>A6W6Q5_KINRD</name>
<dbReference type="InterPro" id="IPR043128">
    <property type="entry name" value="Rev_trsase/Diguanyl_cyclase"/>
</dbReference>
<dbReference type="InterPro" id="IPR000160">
    <property type="entry name" value="GGDEF_dom"/>
</dbReference>
<keyword evidence="5" id="KW-1185">Reference proteome</keyword>
<dbReference type="EMBL" id="CP000750">
    <property type="protein sequence ID" value="ABS02494.1"/>
    <property type="molecule type" value="Genomic_DNA"/>
</dbReference>
<dbReference type="SUPFAM" id="SSF55073">
    <property type="entry name" value="Nucleotide cyclase"/>
    <property type="match status" value="1"/>
</dbReference>
<feature type="domain" description="GGDEF" evidence="3">
    <location>
        <begin position="473"/>
        <end position="601"/>
    </location>
</feature>
<dbReference type="PROSITE" id="PS50883">
    <property type="entry name" value="EAL"/>
    <property type="match status" value="1"/>
</dbReference>
<dbReference type="PROSITE" id="PS50887">
    <property type="entry name" value="GGDEF"/>
    <property type="match status" value="1"/>
</dbReference>
<evidence type="ECO:0000256" key="1">
    <source>
        <dbReference type="SAM" id="MobiDB-lite"/>
    </source>
</evidence>
<feature type="region of interest" description="Disordered" evidence="1">
    <location>
        <begin position="1"/>
        <end position="24"/>
    </location>
</feature>
<dbReference type="Pfam" id="PF00563">
    <property type="entry name" value="EAL"/>
    <property type="match status" value="1"/>
</dbReference>
<evidence type="ECO:0000313" key="5">
    <source>
        <dbReference type="Proteomes" id="UP000001116"/>
    </source>
</evidence>
<dbReference type="SMART" id="SM00052">
    <property type="entry name" value="EAL"/>
    <property type="match status" value="1"/>
</dbReference>
<feature type="domain" description="EAL" evidence="2">
    <location>
        <begin position="43"/>
        <end position="285"/>
    </location>
</feature>
<dbReference type="CDD" id="cd01948">
    <property type="entry name" value="EAL"/>
    <property type="match status" value="1"/>
</dbReference>
<dbReference type="HOGENOM" id="CLU_031868_0_0_11"/>
<evidence type="ECO:0000259" key="2">
    <source>
        <dbReference type="PROSITE" id="PS50883"/>
    </source>
</evidence>
<protein>
    <submittedName>
        <fullName evidence="4">Diguanylate phosphodiesterase</fullName>
    </submittedName>
</protein>
<dbReference type="STRING" id="266940.Krad_1006"/>
<dbReference type="InterPro" id="IPR001633">
    <property type="entry name" value="EAL_dom"/>
</dbReference>
<dbReference type="InterPro" id="IPR035919">
    <property type="entry name" value="EAL_sf"/>
</dbReference>
<dbReference type="PANTHER" id="PTHR33121">
    <property type="entry name" value="CYCLIC DI-GMP PHOSPHODIESTERASE PDEF"/>
    <property type="match status" value="1"/>
</dbReference>
<accession>A6W6Q5</accession>
<proteinExistence type="predicted"/>
<evidence type="ECO:0000259" key="3">
    <source>
        <dbReference type="PROSITE" id="PS50887"/>
    </source>
</evidence>
<dbReference type="KEGG" id="kra:Krad_1006"/>
<gene>
    <name evidence="4" type="ordered locus">Krad_1006</name>
</gene>
<organism evidence="4 5">
    <name type="scientific">Kineococcus radiotolerans (strain ATCC BAA-149 / DSM 14245 / SRS30216)</name>
    <dbReference type="NCBI Taxonomy" id="266940"/>
    <lineage>
        <taxon>Bacteria</taxon>
        <taxon>Bacillati</taxon>
        <taxon>Actinomycetota</taxon>
        <taxon>Actinomycetes</taxon>
        <taxon>Kineosporiales</taxon>
        <taxon>Kineosporiaceae</taxon>
        <taxon>Kineococcus</taxon>
    </lineage>
</organism>
<dbReference type="Gene3D" id="3.30.70.270">
    <property type="match status" value="1"/>
</dbReference>
<dbReference type="Proteomes" id="UP000001116">
    <property type="component" value="Chromosome"/>
</dbReference>
<sequence>MSDDRAGPADRSSPSVTTHPFGLKSATRRADVVPVTPLRTDPATAAPVDLDRVLGEDALRTVFQLVVDLDSRRPVAVEALVRGPRGSGLATPGQLFDAAARTGRLAELDRACLRTALRAATGAGLAAPWTLFLNGSPDQELPAELTAGVAGARPVVVDLTERALTTRPGQVLRAAAGLRARGLGVALDDLGADPAALALLPLLRPDVVKLDLRLLAARPEAEVAAIVQAVSAQAERDGTTVLAEGVETEEHLRTARALGATLGQGWLFGRPAALGDLLARTPVPAHPLPVLPPAGPGGDGPTPFAALERRRPARRAGTDVVEEALRHLERHALRGVEPSTVVGVGATSPERAARHEQLARRAGFALSLPGADGRGEDVRGTVVLGPHFAGAVLARPVAGTGEFDLVVSHDRALVTALVTDLVRDAPDHVPVPVTAPVTAPVLAHRPAVEAGPPAAGLGEQVGEALEEGRRAGTGTGLLVVGVDAAVGTEGRCGPARAEVVRRMRRAVRSVDRWLPVGPDLFAVLLTGLPRSGSEGVVERVADALLMAVETSMDSHPDVSVSIGASLAPTRAHTGAEAQRQALAALDAARRAGGHCARIWLV</sequence>